<dbReference type="GO" id="GO:0016757">
    <property type="term" value="F:glycosyltransferase activity"/>
    <property type="evidence" value="ECO:0007669"/>
    <property type="project" value="UniProtKB-KW"/>
</dbReference>
<evidence type="ECO:0000256" key="4">
    <source>
        <dbReference type="ARBA" id="ARBA00022679"/>
    </source>
</evidence>
<dbReference type="SUPFAM" id="SSF53448">
    <property type="entry name" value="Nucleotide-diphospho-sugar transferases"/>
    <property type="match status" value="1"/>
</dbReference>
<sequence>MRRGAALRPALRRPRRVRAERPAVRRRGLPRRVRRDGRGRDPRRARRPGPRAPPAGGRPAARPRSPPRPRRAAVVRTTAVVPAWNGRGWLPGLLASIDAQERPFDELVIVDNGSRDGTADWLAATRPDVVVLREDRNRGFAAAANRGIAVAHGERIALLNTDVELAPDWHARLADRLDGDPRLASVASKLVRLDDPGTVDDAGDRLRRDGVCEQRGAGRPDDGRFDVPGEVFSACAGAALYRRDAVLAVGGFDERLFSYLEDVELGLRLALAGWRCGYEPAVARHAGGGSSGQLARPVSGWVARNTLLLVARAWPWRWAGPVVYRQLAWTLHAARERRLRAHLGGLASALPLLGVMLRERAALRRVAVRRIEDVVAPVPWRGPTAGGHPDSPE</sequence>
<name>A0A2T4UEI8_9ACTN</name>
<feature type="compositionally biased region" description="Basic residues" evidence="5">
    <location>
        <begin position="24"/>
        <end position="35"/>
    </location>
</feature>
<evidence type="ECO:0000313" key="8">
    <source>
        <dbReference type="Proteomes" id="UP000240739"/>
    </source>
</evidence>
<keyword evidence="4 7" id="KW-0808">Transferase</keyword>
<evidence type="ECO:0000256" key="3">
    <source>
        <dbReference type="ARBA" id="ARBA00022676"/>
    </source>
</evidence>
<accession>A0A2T4UEI8</accession>
<proteinExistence type="inferred from homology"/>
<protein>
    <submittedName>
        <fullName evidence="7">Glycosyltransferase family 2 protein</fullName>
    </submittedName>
</protein>
<evidence type="ECO:0000313" key="7">
    <source>
        <dbReference type="EMBL" id="PTL56200.1"/>
    </source>
</evidence>
<dbReference type="InterPro" id="IPR001173">
    <property type="entry name" value="Glyco_trans_2-like"/>
</dbReference>
<feature type="domain" description="Glycosyltransferase 2-like" evidence="6">
    <location>
        <begin position="79"/>
        <end position="246"/>
    </location>
</feature>
<evidence type="ECO:0000256" key="5">
    <source>
        <dbReference type="SAM" id="MobiDB-lite"/>
    </source>
</evidence>
<feature type="compositionally biased region" description="Basic residues" evidence="5">
    <location>
        <begin position="1"/>
        <end position="16"/>
    </location>
</feature>
<feature type="region of interest" description="Disordered" evidence="5">
    <location>
        <begin position="1"/>
        <end position="73"/>
    </location>
</feature>
<dbReference type="PANTHER" id="PTHR43179">
    <property type="entry name" value="RHAMNOSYLTRANSFERASE WBBL"/>
    <property type="match status" value="1"/>
</dbReference>
<dbReference type="CDD" id="cd04186">
    <property type="entry name" value="GT_2_like_c"/>
    <property type="match status" value="1"/>
</dbReference>
<evidence type="ECO:0000256" key="2">
    <source>
        <dbReference type="ARBA" id="ARBA00006739"/>
    </source>
</evidence>
<keyword evidence="8" id="KW-1185">Reference proteome</keyword>
<keyword evidence="3" id="KW-0328">Glycosyltransferase</keyword>
<evidence type="ECO:0000259" key="6">
    <source>
        <dbReference type="Pfam" id="PF00535"/>
    </source>
</evidence>
<organism evidence="7 8">
    <name type="scientific">Paraconexibacter algicola</name>
    <dbReference type="NCBI Taxonomy" id="2133960"/>
    <lineage>
        <taxon>Bacteria</taxon>
        <taxon>Bacillati</taxon>
        <taxon>Actinomycetota</taxon>
        <taxon>Thermoleophilia</taxon>
        <taxon>Solirubrobacterales</taxon>
        <taxon>Paraconexibacteraceae</taxon>
        <taxon>Paraconexibacter</taxon>
    </lineage>
</organism>
<comment type="caution">
    <text evidence="7">The sequence shown here is derived from an EMBL/GenBank/DDBJ whole genome shotgun (WGS) entry which is preliminary data.</text>
</comment>
<gene>
    <name evidence="7" type="ORF">C7Y72_14530</name>
</gene>
<dbReference type="EMBL" id="PYYB01000002">
    <property type="protein sequence ID" value="PTL56200.1"/>
    <property type="molecule type" value="Genomic_DNA"/>
</dbReference>
<dbReference type="AlphaFoldDB" id="A0A2T4UEI8"/>
<dbReference type="Proteomes" id="UP000240739">
    <property type="component" value="Unassembled WGS sequence"/>
</dbReference>
<dbReference type="Gene3D" id="3.90.550.10">
    <property type="entry name" value="Spore Coat Polysaccharide Biosynthesis Protein SpsA, Chain A"/>
    <property type="match status" value="1"/>
</dbReference>
<comment type="similarity">
    <text evidence="2">Belongs to the glycosyltransferase 2 family.</text>
</comment>
<evidence type="ECO:0000256" key="1">
    <source>
        <dbReference type="ARBA" id="ARBA00004776"/>
    </source>
</evidence>
<dbReference type="InterPro" id="IPR029044">
    <property type="entry name" value="Nucleotide-diphossugar_trans"/>
</dbReference>
<feature type="compositionally biased region" description="Low complexity" evidence="5">
    <location>
        <begin position="54"/>
        <end position="63"/>
    </location>
</feature>
<dbReference type="PANTHER" id="PTHR43179:SF12">
    <property type="entry name" value="GALACTOFURANOSYLTRANSFERASE GLFT2"/>
    <property type="match status" value="1"/>
</dbReference>
<comment type="pathway">
    <text evidence="1">Cell wall biogenesis; cell wall polysaccharide biosynthesis.</text>
</comment>
<dbReference type="Pfam" id="PF00535">
    <property type="entry name" value="Glycos_transf_2"/>
    <property type="match status" value="1"/>
</dbReference>
<reference evidence="7 8" key="1">
    <citation type="submission" date="2018-03" db="EMBL/GenBank/DDBJ databases">
        <title>Aquarubrobacter algicola gen. nov., sp. nov., a novel actinobacterium isolated from shallow eutrophic lake during the end of cyanobacterial harmful algal blooms.</title>
        <authorList>
            <person name="Chun S.J."/>
        </authorList>
    </citation>
    <scope>NUCLEOTIDE SEQUENCE [LARGE SCALE GENOMIC DNA]</scope>
    <source>
        <strain evidence="7 8">Seoho-28</strain>
    </source>
</reference>